<dbReference type="EMBL" id="BOMV01000064">
    <property type="protein sequence ID" value="GIE98633.1"/>
    <property type="molecule type" value="Genomic_DNA"/>
</dbReference>
<name>A0A919MX85_9ACTN</name>
<comment type="caution">
    <text evidence="5">The sequence shown here is derived from an EMBL/GenBank/DDBJ whole genome shotgun (WGS) entry which is preliminary data.</text>
</comment>
<accession>A0A919MX85</accession>
<dbReference type="Gene3D" id="3.40.50.1110">
    <property type="entry name" value="SGNH hydrolase"/>
    <property type="match status" value="1"/>
</dbReference>
<proteinExistence type="inferred from homology"/>
<dbReference type="PROSITE" id="PS51318">
    <property type="entry name" value="TAT"/>
    <property type="match status" value="1"/>
</dbReference>
<evidence type="ECO:0000313" key="6">
    <source>
        <dbReference type="Proteomes" id="UP000636960"/>
    </source>
</evidence>
<dbReference type="Proteomes" id="UP000636960">
    <property type="component" value="Unassembled WGS sequence"/>
</dbReference>
<dbReference type="AlphaFoldDB" id="A0A919MX85"/>
<dbReference type="GO" id="GO:0016787">
    <property type="term" value="F:hydrolase activity"/>
    <property type="evidence" value="ECO:0007669"/>
    <property type="project" value="UniProtKB-KW"/>
</dbReference>
<sequence length="311" mass="32126">MAGMALDRRTLLRAALAGAAGLAGAATAGGTAAQAAAQAAAAAQAETAAQAGTAAQATTSAAGAGRPRRRTVFVAGDSTAATYATADVPRAGWGQALHAFLRPEIDVVNAALSGASSKSFADLGRLDQILAAIRPGDVLLVSFGHNDEKVDDPARGTLPWSTFQEYLRLYLDGARAAHAHPILVTPVERRRFTADGVAYLSHGEYPDAVRALAAETRTPLVDLTALSFALWGELGPDGTKGYFLHLDAGVSSNYPAGVADNTHFQAHGAIELARAVVGAARTLPGRDRRALHSPSIPDDVLVWPPTRPAES</sequence>
<dbReference type="PANTHER" id="PTHR43695:SF1">
    <property type="entry name" value="RHAMNOGALACTURONAN ACETYLESTERASE"/>
    <property type="match status" value="1"/>
</dbReference>
<feature type="chain" id="PRO_5039609947" description="SGNH hydrolase-type esterase domain-containing protein" evidence="3">
    <location>
        <begin position="26"/>
        <end position="311"/>
    </location>
</feature>
<dbReference type="CDD" id="cd01821">
    <property type="entry name" value="Rhamnogalacturan_acetylesterase_like"/>
    <property type="match status" value="1"/>
</dbReference>
<evidence type="ECO:0000256" key="1">
    <source>
        <dbReference type="ARBA" id="ARBA00008668"/>
    </source>
</evidence>
<evidence type="ECO:0000313" key="5">
    <source>
        <dbReference type="EMBL" id="GIE98633.1"/>
    </source>
</evidence>
<evidence type="ECO:0000259" key="4">
    <source>
        <dbReference type="Pfam" id="PF13472"/>
    </source>
</evidence>
<dbReference type="InterPro" id="IPR013830">
    <property type="entry name" value="SGNH_hydro"/>
</dbReference>
<keyword evidence="2" id="KW-0378">Hydrolase</keyword>
<keyword evidence="3" id="KW-0732">Signal</keyword>
<keyword evidence="6" id="KW-1185">Reference proteome</keyword>
<dbReference type="InterPro" id="IPR037459">
    <property type="entry name" value="RhgT-like"/>
</dbReference>
<dbReference type="InterPro" id="IPR006311">
    <property type="entry name" value="TAT_signal"/>
</dbReference>
<dbReference type="InterPro" id="IPR036514">
    <property type="entry name" value="SGNH_hydro_sf"/>
</dbReference>
<dbReference type="Pfam" id="PF13472">
    <property type="entry name" value="Lipase_GDSL_2"/>
    <property type="match status" value="1"/>
</dbReference>
<feature type="signal peptide" evidence="3">
    <location>
        <begin position="1"/>
        <end position="25"/>
    </location>
</feature>
<feature type="domain" description="SGNH hydrolase-type esterase" evidence="4">
    <location>
        <begin position="75"/>
        <end position="246"/>
    </location>
</feature>
<reference evidence="5" key="1">
    <citation type="submission" date="2021-01" db="EMBL/GenBank/DDBJ databases">
        <title>Whole genome shotgun sequence of Actinoplanes rishiriensis NBRC 108556.</title>
        <authorList>
            <person name="Komaki H."/>
            <person name="Tamura T."/>
        </authorList>
    </citation>
    <scope>NUCLEOTIDE SEQUENCE</scope>
    <source>
        <strain evidence="5">NBRC 108556</strain>
    </source>
</reference>
<dbReference type="SUPFAM" id="SSF52266">
    <property type="entry name" value="SGNH hydrolase"/>
    <property type="match status" value="1"/>
</dbReference>
<organism evidence="5 6">
    <name type="scientific">Paractinoplanes rishiriensis</name>
    <dbReference type="NCBI Taxonomy" id="1050105"/>
    <lineage>
        <taxon>Bacteria</taxon>
        <taxon>Bacillati</taxon>
        <taxon>Actinomycetota</taxon>
        <taxon>Actinomycetes</taxon>
        <taxon>Micromonosporales</taxon>
        <taxon>Micromonosporaceae</taxon>
        <taxon>Paractinoplanes</taxon>
    </lineage>
</organism>
<evidence type="ECO:0000256" key="2">
    <source>
        <dbReference type="ARBA" id="ARBA00022801"/>
    </source>
</evidence>
<protein>
    <recommendedName>
        <fullName evidence="4">SGNH hydrolase-type esterase domain-containing protein</fullName>
    </recommendedName>
</protein>
<evidence type="ECO:0000256" key="3">
    <source>
        <dbReference type="SAM" id="SignalP"/>
    </source>
</evidence>
<comment type="similarity">
    <text evidence="1">Belongs to the 'GDSL' lipolytic enzyme family.</text>
</comment>
<dbReference type="PANTHER" id="PTHR43695">
    <property type="entry name" value="PUTATIVE (AFU_ORTHOLOGUE AFUA_2G17250)-RELATED"/>
    <property type="match status" value="1"/>
</dbReference>
<gene>
    <name evidence="5" type="ORF">Ari01nite_60980</name>
</gene>